<evidence type="ECO:0000256" key="3">
    <source>
        <dbReference type="ARBA" id="ARBA00022722"/>
    </source>
</evidence>
<sequence length="92" mass="10490">MKRGRVAYDGDEALQLASEAIVHKLGEAVSRLPDSFIVAYPEVRWRSMKGMHNLVAHEYHAVDYSIIWQALEAEIPAEAERVRDVLRELDAE</sequence>
<dbReference type="InterPro" id="IPR051813">
    <property type="entry name" value="HepT_RNase_toxin"/>
</dbReference>
<dbReference type="RefSeq" id="WP_165391940.1">
    <property type="nucleotide sequence ID" value="NZ_SHLA01000001.1"/>
</dbReference>
<keyword evidence="4" id="KW-0547">Nucleotide-binding</keyword>
<keyword evidence="5" id="KW-0378">Hydrolase</keyword>
<reference evidence="6 7" key="1">
    <citation type="submission" date="2019-02" db="EMBL/GenBank/DDBJ databases">
        <title>Sequencing the genomes of 1000 actinobacteria strains.</title>
        <authorList>
            <person name="Klenk H.-P."/>
        </authorList>
    </citation>
    <scope>NUCLEOTIDE SEQUENCE [LARGE SCALE GENOMIC DNA]</scope>
    <source>
        <strain evidence="6 7">DSM 17364</strain>
    </source>
</reference>
<evidence type="ECO:0000256" key="5">
    <source>
        <dbReference type="ARBA" id="ARBA00022801"/>
    </source>
</evidence>
<dbReference type="InterPro" id="IPR008201">
    <property type="entry name" value="HepT-like"/>
</dbReference>
<gene>
    <name evidence="6" type="ORF">EV380_2242</name>
</gene>
<evidence type="ECO:0000256" key="1">
    <source>
        <dbReference type="ARBA" id="ARBA00022553"/>
    </source>
</evidence>
<keyword evidence="2" id="KW-1277">Toxin-antitoxin system</keyword>
<keyword evidence="3" id="KW-0540">Nuclease</keyword>
<accession>A0A4Q8AEN6</accession>
<keyword evidence="1" id="KW-0597">Phosphoprotein</keyword>
<name>A0A4Q8AEN6_9MICC</name>
<dbReference type="GO" id="GO:0004540">
    <property type="term" value="F:RNA nuclease activity"/>
    <property type="evidence" value="ECO:0007669"/>
    <property type="project" value="InterPro"/>
</dbReference>
<evidence type="ECO:0000256" key="2">
    <source>
        <dbReference type="ARBA" id="ARBA00022649"/>
    </source>
</evidence>
<keyword evidence="7" id="KW-1185">Reference proteome</keyword>
<dbReference type="Pfam" id="PF01934">
    <property type="entry name" value="HepT-like"/>
    <property type="match status" value="1"/>
</dbReference>
<evidence type="ECO:0000313" key="7">
    <source>
        <dbReference type="Proteomes" id="UP000292685"/>
    </source>
</evidence>
<dbReference type="GO" id="GO:0016787">
    <property type="term" value="F:hydrolase activity"/>
    <property type="evidence" value="ECO:0007669"/>
    <property type="project" value="UniProtKB-KW"/>
</dbReference>
<dbReference type="GO" id="GO:0110001">
    <property type="term" value="C:toxin-antitoxin complex"/>
    <property type="evidence" value="ECO:0007669"/>
    <property type="project" value="InterPro"/>
</dbReference>
<proteinExistence type="predicted"/>
<dbReference type="GO" id="GO:0000166">
    <property type="term" value="F:nucleotide binding"/>
    <property type="evidence" value="ECO:0007669"/>
    <property type="project" value="UniProtKB-KW"/>
</dbReference>
<dbReference type="PANTHER" id="PTHR34139:SF1">
    <property type="entry name" value="RNASE MJ1380-RELATED"/>
    <property type="match status" value="1"/>
</dbReference>
<dbReference type="EMBL" id="SHLA01000001">
    <property type="protein sequence ID" value="RZU62644.1"/>
    <property type="molecule type" value="Genomic_DNA"/>
</dbReference>
<evidence type="ECO:0000256" key="4">
    <source>
        <dbReference type="ARBA" id="ARBA00022741"/>
    </source>
</evidence>
<organism evidence="6 7">
    <name type="scientific">Zhihengliuella halotolerans</name>
    <dbReference type="NCBI Taxonomy" id="370736"/>
    <lineage>
        <taxon>Bacteria</taxon>
        <taxon>Bacillati</taxon>
        <taxon>Actinomycetota</taxon>
        <taxon>Actinomycetes</taxon>
        <taxon>Micrococcales</taxon>
        <taxon>Micrococcaceae</taxon>
        <taxon>Zhihengliuella</taxon>
    </lineage>
</organism>
<evidence type="ECO:0000313" key="6">
    <source>
        <dbReference type="EMBL" id="RZU62644.1"/>
    </source>
</evidence>
<dbReference type="PANTHER" id="PTHR34139">
    <property type="entry name" value="UPF0331 PROTEIN MJ0127"/>
    <property type="match status" value="1"/>
</dbReference>
<protein>
    <submittedName>
        <fullName evidence="6">Uncharacterized protein with HEPN domain</fullName>
    </submittedName>
</protein>
<dbReference type="Proteomes" id="UP000292685">
    <property type="component" value="Unassembled WGS sequence"/>
</dbReference>
<dbReference type="AlphaFoldDB" id="A0A4Q8AEN6"/>
<comment type="caution">
    <text evidence="6">The sequence shown here is derived from an EMBL/GenBank/DDBJ whole genome shotgun (WGS) entry which is preliminary data.</text>
</comment>